<organism evidence="3 4">
    <name type="scientific">Gigaspora rosea</name>
    <dbReference type="NCBI Taxonomy" id="44941"/>
    <lineage>
        <taxon>Eukaryota</taxon>
        <taxon>Fungi</taxon>
        <taxon>Fungi incertae sedis</taxon>
        <taxon>Mucoromycota</taxon>
        <taxon>Glomeromycotina</taxon>
        <taxon>Glomeromycetes</taxon>
        <taxon>Diversisporales</taxon>
        <taxon>Gigasporaceae</taxon>
        <taxon>Gigaspora</taxon>
    </lineage>
</organism>
<evidence type="ECO:0000313" key="3">
    <source>
        <dbReference type="EMBL" id="RIB29789.1"/>
    </source>
</evidence>
<name>A0A397W8U9_9GLOM</name>
<evidence type="ECO:0000313" key="4">
    <source>
        <dbReference type="Proteomes" id="UP000266673"/>
    </source>
</evidence>
<dbReference type="InterPro" id="IPR051681">
    <property type="entry name" value="Ser/Thr_Kinases-Pseudokinases"/>
</dbReference>
<feature type="coiled-coil region" evidence="1">
    <location>
        <begin position="224"/>
        <end position="278"/>
    </location>
</feature>
<protein>
    <submittedName>
        <fullName evidence="3">Kinase-like domain-containing protein</fullName>
    </submittedName>
</protein>
<dbReference type="AlphaFoldDB" id="A0A397W8U9"/>
<dbReference type="SUPFAM" id="SSF56112">
    <property type="entry name" value="Protein kinase-like (PK-like)"/>
    <property type="match status" value="1"/>
</dbReference>
<sequence length="411" mass="47270">MSCSRKLAIYGITQNTETKEYLMVFQYANNGSLHKYLRKNFCNLTWQTKLQILKDISDDLYWIHNTQYIHADFHSGNILQDQQDDITTYIADLGLSIKKEEKALKEGIYGVMPYVALEVLSGKQQFTQAADIYGFGVIMTEMTSGQRPFDGHKFNTKLAVKILQGLRSEFAPGTPKCYIELAEKCMNSDPQKRPNVWNINKKIVGWFDTIALFNKINDWLENIASSNDNEIKDLLKKIASLNDNEFNNLLIKIDDNKIKNWLKEVKDLLKKIASLNNNEIEGLLEMIASSNNNNITKENITSLNNNEFEKFLNQINDDKFKNWAKVIFYSIDNEIKDWHVKLTSSNDFNEIKNLLKKMACNKIAKQFIDADKHIISLPKPKHSDELYTSKLISTKLISKAIMAQADSAEIN</sequence>
<dbReference type="OrthoDB" id="2685774at2759"/>
<dbReference type="Proteomes" id="UP000266673">
    <property type="component" value="Unassembled WGS sequence"/>
</dbReference>
<dbReference type="Gene3D" id="1.10.510.10">
    <property type="entry name" value="Transferase(Phosphotransferase) domain 1"/>
    <property type="match status" value="1"/>
</dbReference>
<evidence type="ECO:0000259" key="2">
    <source>
        <dbReference type="PROSITE" id="PS50011"/>
    </source>
</evidence>
<dbReference type="STRING" id="44941.A0A397W8U9"/>
<dbReference type="GO" id="GO:0005524">
    <property type="term" value="F:ATP binding"/>
    <property type="evidence" value="ECO:0007669"/>
    <property type="project" value="InterPro"/>
</dbReference>
<accession>A0A397W8U9</accession>
<feature type="domain" description="Protein kinase" evidence="2">
    <location>
        <begin position="1"/>
        <end position="207"/>
    </location>
</feature>
<evidence type="ECO:0000256" key="1">
    <source>
        <dbReference type="SAM" id="Coils"/>
    </source>
</evidence>
<dbReference type="Pfam" id="PF07714">
    <property type="entry name" value="PK_Tyr_Ser-Thr"/>
    <property type="match status" value="1"/>
</dbReference>
<keyword evidence="1" id="KW-0175">Coiled coil</keyword>
<keyword evidence="3" id="KW-0808">Transferase</keyword>
<dbReference type="InterPro" id="IPR011009">
    <property type="entry name" value="Kinase-like_dom_sf"/>
</dbReference>
<dbReference type="InterPro" id="IPR000719">
    <property type="entry name" value="Prot_kinase_dom"/>
</dbReference>
<keyword evidence="3" id="KW-0418">Kinase</keyword>
<dbReference type="GO" id="GO:0004674">
    <property type="term" value="F:protein serine/threonine kinase activity"/>
    <property type="evidence" value="ECO:0007669"/>
    <property type="project" value="TreeGrafter"/>
</dbReference>
<proteinExistence type="predicted"/>
<dbReference type="PROSITE" id="PS50011">
    <property type="entry name" value="PROTEIN_KINASE_DOM"/>
    <property type="match status" value="1"/>
</dbReference>
<keyword evidence="4" id="KW-1185">Reference proteome</keyword>
<dbReference type="EMBL" id="QKWP01000029">
    <property type="protein sequence ID" value="RIB29789.1"/>
    <property type="molecule type" value="Genomic_DNA"/>
</dbReference>
<dbReference type="PANTHER" id="PTHR44329">
    <property type="entry name" value="SERINE/THREONINE-PROTEIN KINASE TNNI3K-RELATED"/>
    <property type="match status" value="1"/>
</dbReference>
<gene>
    <name evidence="3" type="ORF">C2G38_937531</name>
</gene>
<comment type="caution">
    <text evidence="3">The sequence shown here is derived from an EMBL/GenBank/DDBJ whole genome shotgun (WGS) entry which is preliminary data.</text>
</comment>
<dbReference type="InterPro" id="IPR001245">
    <property type="entry name" value="Ser-Thr/Tyr_kinase_cat_dom"/>
</dbReference>
<reference evidence="3 4" key="1">
    <citation type="submission" date="2018-06" db="EMBL/GenBank/DDBJ databases">
        <title>Comparative genomics reveals the genomic features of Rhizophagus irregularis, R. cerebriforme, R. diaphanum and Gigaspora rosea, and their symbiotic lifestyle signature.</title>
        <authorList>
            <person name="Morin E."/>
            <person name="San Clemente H."/>
            <person name="Chen E.C.H."/>
            <person name="De La Providencia I."/>
            <person name="Hainaut M."/>
            <person name="Kuo A."/>
            <person name="Kohler A."/>
            <person name="Murat C."/>
            <person name="Tang N."/>
            <person name="Roy S."/>
            <person name="Loubradou J."/>
            <person name="Henrissat B."/>
            <person name="Grigoriev I.V."/>
            <person name="Corradi N."/>
            <person name="Roux C."/>
            <person name="Martin F.M."/>
        </authorList>
    </citation>
    <scope>NUCLEOTIDE SEQUENCE [LARGE SCALE GENOMIC DNA]</scope>
    <source>
        <strain evidence="3 4">DAOM 194757</strain>
    </source>
</reference>